<sequence>MKIPLKFPVKLATGQTLTELTLRRGKRKEMALAAKYSEDPGEQEDFLLATLTNLTVEDIGELDLADSKRLMDSFRSMVEGRDTAGNAGAQRPAAEQGNADAGLGAATAG</sequence>
<dbReference type="InterPro" id="IPR019289">
    <property type="entry name" value="Phage_tail_E/E"/>
</dbReference>
<dbReference type="EMBL" id="CP013387">
    <property type="protein sequence ID" value="AOJ05826.1"/>
    <property type="molecule type" value="Genomic_DNA"/>
</dbReference>
<name>A0A1B4FQ81_9BURK</name>
<proteinExistence type="predicted"/>
<reference evidence="2 3" key="1">
    <citation type="submission" date="2015-12" db="EMBL/GenBank/DDBJ databases">
        <title>Diversity of Burkholderia near neighbor genomes.</title>
        <authorList>
            <person name="Sahl J."/>
            <person name="Wagner D."/>
            <person name="Keim P."/>
        </authorList>
    </citation>
    <scope>NUCLEOTIDE SEQUENCE [LARGE SCALE GENOMIC DNA]</scope>
    <source>
        <strain evidence="2 3">BDU6</strain>
    </source>
</reference>
<keyword evidence="3" id="KW-1185">Reference proteome</keyword>
<dbReference type="Proteomes" id="UP000062519">
    <property type="component" value="Chromosome 2"/>
</dbReference>
<accession>A0A1B4FQ81</accession>
<evidence type="ECO:0000256" key="1">
    <source>
        <dbReference type="SAM" id="MobiDB-lite"/>
    </source>
</evidence>
<evidence type="ECO:0008006" key="4">
    <source>
        <dbReference type="Google" id="ProtNLM"/>
    </source>
</evidence>
<dbReference type="KEGG" id="buu:WS70_25805"/>
<dbReference type="RefSeq" id="WP_059598276.1">
    <property type="nucleotide sequence ID" value="NZ_CP013387.1"/>
</dbReference>
<feature type="region of interest" description="Disordered" evidence="1">
    <location>
        <begin position="81"/>
        <end position="109"/>
    </location>
</feature>
<protein>
    <recommendedName>
        <fullName evidence="4">Phage tail assembly protein</fullName>
    </recommendedName>
</protein>
<evidence type="ECO:0000313" key="2">
    <source>
        <dbReference type="EMBL" id="AOJ05826.1"/>
    </source>
</evidence>
<dbReference type="AlphaFoldDB" id="A0A1B4FQ81"/>
<evidence type="ECO:0000313" key="3">
    <source>
        <dbReference type="Proteomes" id="UP000062519"/>
    </source>
</evidence>
<gene>
    <name evidence="2" type="ORF">WS70_25805</name>
</gene>
<organism evidence="2 3">
    <name type="scientific">Burkholderia mayonis</name>
    <dbReference type="NCBI Taxonomy" id="1385591"/>
    <lineage>
        <taxon>Bacteria</taxon>
        <taxon>Pseudomonadati</taxon>
        <taxon>Pseudomonadota</taxon>
        <taxon>Betaproteobacteria</taxon>
        <taxon>Burkholderiales</taxon>
        <taxon>Burkholderiaceae</taxon>
        <taxon>Burkholderia</taxon>
        <taxon>pseudomallei group</taxon>
    </lineage>
</organism>
<dbReference type="Pfam" id="PF10109">
    <property type="entry name" value="Phage_TAC_7"/>
    <property type="match status" value="1"/>
</dbReference>